<dbReference type="InterPro" id="IPR036691">
    <property type="entry name" value="Endo/exonu/phosph_ase_sf"/>
</dbReference>
<evidence type="ECO:0000313" key="1">
    <source>
        <dbReference type="EMBL" id="CAF4645113.1"/>
    </source>
</evidence>
<proteinExistence type="predicted"/>
<dbReference type="Proteomes" id="UP000663873">
    <property type="component" value="Unassembled WGS sequence"/>
</dbReference>
<dbReference type="InterPro" id="IPR051055">
    <property type="entry name" value="PIF1_helicase"/>
</dbReference>
<name>A0A821F9S8_9BILA</name>
<reference evidence="1" key="1">
    <citation type="submission" date="2021-02" db="EMBL/GenBank/DDBJ databases">
        <authorList>
            <person name="Nowell W R."/>
        </authorList>
    </citation>
    <scope>NUCLEOTIDE SEQUENCE</scope>
</reference>
<dbReference type="EMBL" id="CAJOBP010029305">
    <property type="protein sequence ID" value="CAF4645113.1"/>
    <property type="molecule type" value="Genomic_DNA"/>
</dbReference>
<accession>A0A821F9S8</accession>
<dbReference type="PANTHER" id="PTHR47642">
    <property type="entry name" value="ATP-DEPENDENT DNA HELICASE"/>
    <property type="match status" value="1"/>
</dbReference>
<sequence>AKYMMTVNIDTEDGLVNGACGKLIMIDYGKLQKTNETVPCRLWIKFNEEKTGRKARANFHNVMRNRNIDPSRTPIEPVTRQINTRSTNFKKGMRRSELYVACSRATKARGLYLIGDFVPPKPPERNDAVAMMFKTMRSERMLKFSLEFPEESQEERFSMMFHNVQSLNKHFSDMQFDKTFLSSSMISLVETWTKPSDNLEIEGFKIAHRRDCDDVRKPFGQSIYLKNDLKYENIPERYEYSGKTHIEYSSIKIDDICIISVYNSPNSSFDILKRHINEVITISKGFCENIIVVGDFNVDLKIKINSKFIEYMEPFGLSLNNILNRDSTNAKTLTSFHEPIWIRKHKGLTEFHFDETEGIYTNIPFNVEDVITDDQSDTMEVDEKFVFERHKIIDKNEQIDLDMSFHFEDLKVNEPSDMMEIEEKSSSENYEIIDSNSREILDHFLLALDFNNTTVTNQISSQSQIIDDLIETSPFITMNNKDQSLRLKSKTEYSVQAFDSVLC</sequence>
<gene>
    <name evidence="1" type="ORF">UJA718_LOCUS33370</name>
</gene>
<dbReference type="Gene3D" id="3.60.10.10">
    <property type="entry name" value="Endonuclease/exonuclease/phosphatase"/>
    <property type="match status" value="1"/>
</dbReference>
<dbReference type="AlphaFoldDB" id="A0A821F9S8"/>
<dbReference type="SUPFAM" id="SSF56219">
    <property type="entry name" value="DNase I-like"/>
    <property type="match status" value="1"/>
</dbReference>
<keyword evidence="2" id="KW-1185">Reference proteome</keyword>
<dbReference type="PANTHER" id="PTHR47642:SF5">
    <property type="entry name" value="ATP-DEPENDENT DNA HELICASE"/>
    <property type="match status" value="1"/>
</dbReference>
<comment type="caution">
    <text evidence="1">The sequence shown here is derived from an EMBL/GenBank/DDBJ whole genome shotgun (WGS) entry which is preliminary data.</text>
</comment>
<protein>
    <submittedName>
        <fullName evidence="1">Uncharacterized protein</fullName>
    </submittedName>
</protein>
<feature type="non-terminal residue" evidence="1">
    <location>
        <position position="1"/>
    </location>
</feature>
<organism evidence="1 2">
    <name type="scientific">Rotaria socialis</name>
    <dbReference type="NCBI Taxonomy" id="392032"/>
    <lineage>
        <taxon>Eukaryota</taxon>
        <taxon>Metazoa</taxon>
        <taxon>Spiralia</taxon>
        <taxon>Gnathifera</taxon>
        <taxon>Rotifera</taxon>
        <taxon>Eurotatoria</taxon>
        <taxon>Bdelloidea</taxon>
        <taxon>Philodinida</taxon>
        <taxon>Philodinidae</taxon>
        <taxon>Rotaria</taxon>
    </lineage>
</organism>
<evidence type="ECO:0000313" key="2">
    <source>
        <dbReference type="Proteomes" id="UP000663873"/>
    </source>
</evidence>